<feature type="transmembrane region" description="Helical" evidence="1">
    <location>
        <begin position="320"/>
        <end position="347"/>
    </location>
</feature>
<dbReference type="RefSeq" id="WP_089839427.1">
    <property type="nucleotide sequence ID" value="NZ_FOZL01000001.1"/>
</dbReference>
<keyword evidence="1" id="KW-0812">Transmembrane</keyword>
<feature type="transmembrane region" description="Helical" evidence="1">
    <location>
        <begin position="278"/>
        <end position="299"/>
    </location>
</feature>
<feature type="transmembrane region" description="Helical" evidence="1">
    <location>
        <begin position="14"/>
        <end position="30"/>
    </location>
</feature>
<protein>
    <recommendedName>
        <fullName evidence="4">DUF2029 domain-containing protein</fullName>
    </recommendedName>
</protein>
<feature type="transmembrane region" description="Helical" evidence="1">
    <location>
        <begin position="422"/>
        <end position="440"/>
    </location>
</feature>
<gene>
    <name evidence="2" type="ORF">SAMN05421771_2501</name>
</gene>
<feature type="transmembrane region" description="Helical" evidence="1">
    <location>
        <begin position="238"/>
        <end position="258"/>
    </location>
</feature>
<organism evidence="2 3">
    <name type="scientific">Granulicella pectinivorans</name>
    <dbReference type="NCBI Taxonomy" id="474950"/>
    <lineage>
        <taxon>Bacteria</taxon>
        <taxon>Pseudomonadati</taxon>
        <taxon>Acidobacteriota</taxon>
        <taxon>Terriglobia</taxon>
        <taxon>Terriglobales</taxon>
        <taxon>Acidobacteriaceae</taxon>
        <taxon>Granulicella</taxon>
    </lineage>
</organism>
<dbReference type="EMBL" id="FOZL01000001">
    <property type="protein sequence ID" value="SFS14290.1"/>
    <property type="molecule type" value="Genomic_DNA"/>
</dbReference>
<dbReference type="Proteomes" id="UP000199024">
    <property type="component" value="Unassembled WGS sequence"/>
</dbReference>
<keyword evidence="1" id="KW-0472">Membrane</keyword>
<dbReference type="OrthoDB" id="3362857at2"/>
<dbReference type="Pfam" id="PF26314">
    <property type="entry name" value="MptA_B_family"/>
    <property type="match status" value="1"/>
</dbReference>
<name>A0A1I6MF05_9BACT</name>
<feature type="transmembrane region" description="Helical" evidence="1">
    <location>
        <begin position="211"/>
        <end position="231"/>
    </location>
</feature>
<keyword evidence="1" id="KW-1133">Transmembrane helix</keyword>
<keyword evidence="3" id="KW-1185">Reference proteome</keyword>
<accession>A0A1I6MF05</accession>
<dbReference type="GO" id="GO:0005886">
    <property type="term" value="C:plasma membrane"/>
    <property type="evidence" value="ECO:0007669"/>
    <property type="project" value="UniProtKB-SubCell"/>
</dbReference>
<feature type="transmembrane region" description="Helical" evidence="1">
    <location>
        <begin position="71"/>
        <end position="90"/>
    </location>
</feature>
<evidence type="ECO:0000313" key="3">
    <source>
        <dbReference type="Proteomes" id="UP000199024"/>
    </source>
</evidence>
<evidence type="ECO:0000256" key="1">
    <source>
        <dbReference type="SAM" id="Phobius"/>
    </source>
</evidence>
<dbReference type="GO" id="GO:0016758">
    <property type="term" value="F:hexosyltransferase activity"/>
    <property type="evidence" value="ECO:0007669"/>
    <property type="project" value="InterPro"/>
</dbReference>
<dbReference type="STRING" id="474950.SAMN05421771_2501"/>
<feature type="transmembrane region" description="Helical" evidence="1">
    <location>
        <begin position="378"/>
        <end position="402"/>
    </location>
</feature>
<feature type="transmembrane region" description="Helical" evidence="1">
    <location>
        <begin position="42"/>
        <end position="65"/>
    </location>
</feature>
<evidence type="ECO:0008006" key="4">
    <source>
        <dbReference type="Google" id="ProtNLM"/>
    </source>
</evidence>
<reference evidence="2 3" key="1">
    <citation type="submission" date="2016-10" db="EMBL/GenBank/DDBJ databases">
        <authorList>
            <person name="de Groot N.N."/>
        </authorList>
    </citation>
    <scope>NUCLEOTIDE SEQUENCE [LARGE SCALE GENOMIC DNA]</scope>
    <source>
        <strain evidence="2 3">DSM 21001</strain>
    </source>
</reference>
<sequence length="461" mass="52058">MSTTTPHWADAKPWHTNIALALLGAALFWFSGQYVRESHAFWIGFSGTSSSMAVLYLASCFLVLTQPADRWTMRILWTVAIACNLVTIFAPPFSSTDIYRYVWDGIVQHAGINPYRYLPADHALANLQKNYSDIYENINRKEYARTIYPPAAQWVDYLITAVSPTVTCFKFFMVLFEGLTCWALIRLLTALGRPREQVLLFAWCPLLTWEFGGGGHLDAIAITFIALALLYRFRDSRVLTGVFLGLAVITKIYPLVLFPALYRKGDWKMPAAMTATIAAGYACYSSAGMLIFSFFNGYAKEEGLDTGTRYFLLELAQKTAGFHWLSNGIFLALCALIFAGISLWAFSISLERGGAFLRPAFALAFALMILFSPHYGWYIAWLIPFFCLIPNLPLATYLMAFFYGYTTWWADPGPKMFYLNKWLYGVTLMAVLLHLAWNALKPFRPALFARPAFPASKEINV</sequence>
<feature type="transmembrane region" description="Helical" evidence="1">
    <location>
        <begin position="353"/>
        <end position="371"/>
    </location>
</feature>
<proteinExistence type="predicted"/>
<dbReference type="AlphaFoldDB" id="A0A1I6MF05"/>
<evidence type="ECO:0000313" key="2">
    <source>
        <dbReference type="EMBL" id="SFS14290.1"/>
    </source>
</evidence>